<name>A0ABN6LYJ8_9BACT</name>
<evidence type="ECO:0000313" key="3">
    <source>
        <dbReference type="Proteomes" id="UP000830055"/>
    </source>
</evidence>
<sequence>MGRLLKGNDVVNVHEPGGERKGLQAMGGEADGNDIHAQTISMLLSDSISMVDGKKAVKTGKDVYRMREGIAAWKRSCGGD</sequence>
<evidence type="ECO:0000313" key="2">
    <source>
        <dbReference type="EMBL" id="BDD85685.1"/>
    </source>
</evidence>
<feature type="region of interest" description="Disordered" evidence="1">
    <location>
        <begin position="1"/>
        <end position="31"/>
    </location>
</feature>
<protein>
    <submittedName>
        <fullName evidence="2">Uncharacterized protein</fullName>
    </submittedName>
</protein>
<proteinExistence type="predicted"/>
<accession>A0ABN6LYJ8</accession>
<evidence type="ECO:0000256" key="1">
    <source>
        <dbReference type="SAM" id="MobiDB-lite"/>
    </source>
</evidence>
<dbReference type="EMBL" id="AP025516">
    <property type="protein sequence ID" value="BDD85685.1"/>
    <property type="molecule type" value="Genomic_DNA"/>
</dbReference>
<keyword evidence="3" id="KW-1185">Reference proteome</keyword>
<organism evidence="2 3">
    <name type="scientific">Desulfofustis limnaeus</name>
    <dbReference type="NCBI Taxonomy" id="2740163"/>
    <lineage>
        <taxon>Bacteria</taxon>
        <taxon>Pseudomonadati</taxon>
        <taxon>Thermodesulfobacteriota</taxon>
        <taxon>Desulfobulbia</taxon>
        <taxon>Desulfobulbales</taxon>
        <taxon>Desulfocapsaceae</taxon>
        <taxon>Desulfofustis</taxon>
    </lineage>
</organism>
<reference evidence="2 3" key="1">
    <citation type="submission" date="2022-01" db="EMBL/GenBank/DDBJ databases">
        <title>Desulfofustis limnae sp. nov., a novel mesophilic sulfate-reducing bacterium isolated from marsh soil.</title>
        <authorList>
            <person name="Watanabe M."/>
            <person name="Takahashi A."/>
            <person name="Kojima H."/>
            <person name="Fukui M."/>
        </authorList>
    </citation>
    <scope>NUCLEOTIDE SEQUENCE [LARGE SCALE GENOMIC DNA]</scope>
    <source>
        <strain evidence="2 3">PPLL</strain>
    </source>
</reference>
<dbReference type="Proteomes" id="UP000830055">
    <property type="component" value="Chromosome"/>
</dbReference>
<gene>
    <name evidence="2" type="ORF">DPPLL_00500</name>
</gene>